<protein>
    <submittedName>
        <fullName evidence="3">Lysophospholipase L1-like esterase</fullName>
    </submittedName>
</protein>
<organism evidence="3 4">
    <name type="scientific">Chitinophaga polysaccharea</name>
    <dbReference type="NCBI Taxonomy" id="1293035"/>
    <lineage>
        <taxon>Bacteria</taxon>
        <taxon>Pseudomonadati</taxon>
        <taxon>Bacteroidota</taxon>
        <taxon>Chitinophagia</taxon>
        <taxon>Chitinophagales</taxon>
        <taxon>Chitinophagaceae</taxon>
        <taxon>Chitinophaga</taxon>
    </lineage>
</organism>
<keyword evidence="1" id="KW-0732">Signal</keyword>
<dbReference type="GO" id="GO:0004622">
    <property type="term" value="F:phosphatidylcholine lysophospholipase activity"/>
    <property type="evidence" value="ECO:0007669"/>
    <property type="project" value="TreeGrafter"/>
</dbReference>
<dbReference type="InterPro" id="IPR013830">
    <property type="entry name" value="SGNH_hydro"/>
</dbReference>
<comment type="caution">
    <text evidence="3">The sequence shown here is derived from an EMBL/GenBank/DDBJ whole genome shotgun (WGS) entry which is preliminary data.</text>
</comment>
<feature type="signal peptide" evidence="1">
    <location>
        <begin position="1"/>
        <end position="21"/>
    </location>
</feature>
<keyword evidence="4" id="KW-1185">Reference proteome</keyword>
<dbReference type="EMBL" id="VIWO01000005">
    <property type="protein sequence ID" value="TWF39793.1"/>
    <property type="molecule type" value="Genomic_DNA"/>
</dbReference>
<name>A0A561PNW8_9BACT</name>
<proteinExistence type="predicted"/>
<gene>
    <name evidence="3" type="ORF">FHW36_105233</name>
</gene>
<dbReference type="AlphaFoldDB" id="A0A561PNW8"/>
<dbReference type="Gene3D" id="3.40.50.1110">
    <property type="entry name" value="SGNH hydrolase"/>
    <property type="match status" value="1"/>
</dbReference>
<dbReference type="Pfam" id="PF13472">
    <property type="entry name" value="Lipase_GDSL_2"/>
    <property type="match status" value="1"/>
</dbReference>
<sequence length="221" mass="25362">MRKNLLLLCLACMYASVSLFAQSPLRFEKDIHTIRDFDKMYAPAPHPILFVGSSSIRKWDDLERNFSSYVVMNRGVGGAETNDITYYANDIIFPYAPRQIVIYVGENDLPHASVTADTMLVRFQQLYGTIRAKLPAIPIIYISIKPSPSRAAFLEKAKQTNALIKNFLAKEKHTVFIDIYPKMLDKSGQPRKELFLDDMLHMNKKGYAIWEKAVQPYLLHK</sequence>
<dbReference type="OrthoDB" id="9790057at2"/>
<dbReference type="PANTHER" id="PTHR30383">
    <property type="entry name" value="THIOESTERASE 1/PROTEASE 1/LYSOPHOSPHOLIPASE L1"/>
    <property type="match status" value="1"/>
</dbReference>
<accession>A0A561PNW8</accession>
<evidence type="ECO:0000259" key="2">
    <source>
        <dbReference type="Pfam" id="PF13472"/>
    </source>
</evidence>
<dbReference type="RefSeq" id="WP_145670976.1">
    <property type="nucleotide sequence ID" value="NZ_VIWO01000005.1"/>
</dbReference>
<feature type="domain" description="SGNH hydrolase-type esterase" evidence="2">
    <location>
        <begin position="60"/>
        <end position="209"/>
    </location>
</feature>
<dbReference type="InterPro" id="IPR051532">
    <property type="entry name" value="Ester_Hydrolysis_Enzymes"/>
</dbReference>
<dbReference type="Proteomes" id="UP000320811">
    <property type="component" value="Unassembled WGS sequence"/>
</dbReference>
<dbReference type="InterPro" id="IPR036514">
    <property type="entry name" value="SGNH_hydro_sf"/>
</dbReference>
<evidence type="ECO:0000313" key="3">
    <source>
        <dbReference type="EMBL" id="TWF39793.1"/>
    </source>
</evidence>
<feature type="chain" id="PRO_5022125349" evidence="1">
    <location>
        <begin position="22"/>
        <end position="221"/>
    </location>
</feature>
<dbReference type="PANTHER" id="PTHR30383:SF5">
    <property type="entry name" value="SGNH HYDROLASE-TYPE ESTERASE DOMAIN-CONTAINING PROTEIN"/>
    <property type="match status" value="1"/>
</dbReference>
<reference evidence="3 4" key="1">
    <citation type="submission" date="2019-06" db="EMBL/GenBank/DDBJ databases">
        <title>Sorghum-associated microbial communities from plants grown in Nebraska, USA.</title>
        <authorList>
            <person name="Schachtman D."/>
        </authorList>
    </citation>
    <scope>NUCLEOTIDE SEQUENCE [LARGE SCALE GENOMIC DNA]</scope>
    <source>
        <strain evidence="3 4">1209</strain>
    </source>
</reference>
<dbReference type="SUPFAM" id="SSF52266">
    <property type="entry name" value="SGNH hydrolase"/>
    <property type="match status" value="1"/>
</dbReference>
<evidence type="ECO:0000256" key="1">
    <source>
        <dbReference type="SAM" id="SignalP"/>
    </source>
</evidence>
<evidence type="ECO:0000313" key="4">
    <source>
        <dbReference type="Proteomes" id="UP000320811"/>
    </source>
</evidence>